<sequence length="96" mass="11252">MEQSHSNPQSHDRIWTMMDNEGLTKYEALELITPVVDDEVCEETRNAFFQYIARHQDVRKKYESIKNIKLLVGSRCPSACAPDTLRDEIKRLIKQQ</sequence>
<name>A0A521B0U0_9BACT</name>
<protein>
    <submittedName>
        <fullName evidence="1">Uncharacterized protein</fullName>
    </submittedName>
</protein>
<dbReference type="AlphaFoldDB" id="A0A521B0U0"/>
<keyword evidence="2" id="KW-1185">Reference proteome</keyword>
<proteinExistence type="predicted"/>
<reference evidence="1 2" key="1">
    <citation type="submission" date="2017-05" db="EMBL/GenBank/DDBJ databases">
        <authorList>
            <person name="Varghese N."/>
            <person name="Submissions S."/>
        </authorList>
    </citation>
    <scope>NUCLEOTIDE SEQUENCE [LARGE SCALE GENOMIC DNA]</scope>
    <source>
        <strain evidence="1 2">DSM 21194</strain>
    </source>
</reference>
<organism evidence="1 2">
    <name type="scientific">Fodinibius sediminis</name>
    <dbReference type="NCBI Taxonomy" id="1214077"/>
    <lineage>
        <taxon>Bacteria</taxon>
        <taxon>Pseudomonadati</taxon>
        <taxon>Balneolota</taxon>
        <taxon>Balneolia</taxon>
        <taxon>Balneolales</taxon>
        <taxon>Balneolaceae</taxon>
        <taxon>Fodinibius</taxon>
    </lineage>
</organism>
<accession>A0A521B0U0</accession>
<gene>
    <name evidence="1" type="ORF">SAMN06265218_10265</name>
</gene>
<dbReference type="Proteomes" id="UP000317593">
    <property type="component" value="Unassembled WGS sequence"/>
</dbReference>
<dbReference type="EMBL" id="FXTH01000002">
    <property type="protein sequence ID" value="SMO40706.1"/>
    <property type="molecule type" value="Genomic_DNA"/>
</dbReference>
<evidence type="ECO:0000313" key="1">
    <source>
        <dbReference type="EMBL" id="SMO40706.1"/>
    </source>
</evidence>
<evidence type="ECO:0000313" key="2">
    <source>
        <dbReference type="Proteomes" id="UP000317593"/>
    </source>
</evidence>